<proteinExistence type="predicted"/>
<name>A0A915HS60_ROMCU</name>
<evidence type="ECO:0000313" key="1">
    <source>
        <dbReference type="Proteomes" id="UP000887565"/>
    </source>
</evidence>
<accession>A0A915HS60</accession>
<dbReference type="Proteomes" id="UP000887565">
    <property type="component" value="Unplaced"/>
</dbReference>
<reference evidence="2" key="1">
    <citation type="submission" date="2022-11" db="UniProtKB">
        <authorList>
            <consortium name="WormBaseParasite"/>
        </authorList>
    </citation>
    <scope>IDENTIFICATION</scope>
</reference>
<organism evidence="1 2">
    <name type="scientific">Romanomermis culicivorax</name>
    <name type="common">Nematode worm</name>
    <dbReference type="NCBI Taxonomy" id="13658"/>
    <lineage>
        <taxon>Eukaryota</taxon>
        <taxon>Metazoa</taxon>
        <taxon>Ecdysozoa</taxon>
        <taxon>Nematoda</taxon>
        <taxon>Enoplea</taxon>
        <taxon>Dorylaimia</taxon>
        <taxon>Mermithida</taxon>
        <taxon>Mermithoidea</taxon>
        <taxon>Mermithidae</taxon>
        <taxon>Romanomermis</taxon>
    </lineage>
</organism>
<evidence type="ECO:0000313" key="2">
    <source>
        <dbReference type="WBParaSite" id="nRc.2.0.1.t04763-RA"/>
    </source>
</evidence>
<dbReference type="AlphaFoldDB" id="A0A915HS60"/>
<protein>
    <submittedName>
        <fullName evidence="2">Uncharacterized protein</fullName>
    </submittedName>
</protein>
<sequence length="50" mass="5448">MPVQTSARCSASMLGDARRPQLRASCSPRCSGFCSLSINWTIFKHTFLAG</sequence>
<keyword evidence="1" id="KW-1185">Reference proteome</keyword>
<dbReference type="WBParaSite" id="nRc.2.0.1.t04763-RA">
    <property type="protein sequence ID" value="nRc.2.0.1.t04763-RA"/>
    <property type="gene ID" value="nRc.2.0.1.g04763"/>
</dbReference>